<evidence type="ECO:0000313" key="7">
    <source>
        <dbReference type="EMBL" id="CAI6370773.1"/>
    </source>
</evidence>
<keyword evidence="4 5" id="KW-0238">DNA-binding</keyword>
<dbReference type="EMBL" id="CARXXK010000560">
    <property type="protein sequence ID" value="CAI6370773.1"/>
    <property type="molecule type" value="Genomic_DNA"/>
</dbReference>
<reference evidence="7 8" key="1">
    <citation type="submission" date="2023-01" db="EMBL/GenBank/DDBJ databases">
        <authorList>
            <person name="Whitehead M."/>
        </authorList>
    </citation>
    <scope>NUCLEOTIDE SEQUENCE [LARGE SCALE GENOMIC DNA]</scope>
</reference>
<dbReference type="SUPFAM" id="SSF57716">
    <property type="entry name" value="Glucocorticoid receptor-like (DNA-binding domain)"/>
    <property type="match status" value="1"/>
</dbReference>
<dbReference type="SMART" id="SM00980">
    <property type="entry name" value="THAP"/>
    <property type="match status" value="1"/>
</dbReference>
<accession>A0AAV0XSH8</accession>
<keyword evidence="2 5" id="KW-0863">Zinc-finger</keyword>
<name>A0AAV0XSH8_9HEMI</name>
<comment type="caution">
    <text evidence="7">The sequence shown here is derived from an EMBL/GenBank/DDBJ whole genome shotgun (WGS) entry which is preliminary data.</text>
</comment>
<evidence type="ECO:0000256" key="3">
    <source>
        <dbReference type="ARBA" id="ARBA00022833"/>
    </source>
</evidence>
<evidence type="ECO:0000256" key="1">
    <source>
        <dbReference type="ARBA" id="ARBA00022723"/>
    </source>
</evidence>
<evidence type="ECO:0000256" key="2">
    <source>
        <dbReference type="ARBA" id="ARBA00022771"/>
    </source>
</evidence>
<feature type="domain" description="THAP-type" evidence="6">
    <location>
        <begin position="1"/>
        <end position="84"/>
    </location>
</feature>
<dbReference type="PROSITE" id="PS50950">
    <property type="entry name" value="ZF_THAP"/>
    <property type="match status" value="1"/>
</dbReference>
<sequence>MPSNNCAVIGCDTKYTDKHIIRHRFPKDEETCGVWVQKSGNNDLLNKSPLQIFNSYIICEKHFDASCSTPGFKKLIRGSIPTLNLPGYSSGYSLAKKKNQIDDLLPICMN</sequence>
<evidence type="ECO:0000256" key="4">
    <source>
        <dbReference type="ARBA" id="ARBA00023125"/>
    </source>
</evidence>
<organism evidence="7 8">
    <name type="scientific">Macrosiphum euphorbiae</name>
    <name type="common">potato aphid</name>
    <dbReference type="NCBI Taxonomy" id="13131"/>
    <lineage>
        <taxon>Eukaryota</taxon>
        <taxon>Metazoa</taxon>
        <taxon>Ecdysozoa</taxon>
        <taxon>Arthropoda</taxon>
        <taxon>Hexapoda</taxon>
        <taxon>Insecta</taxon>
        <taxon>Pterygota</taxon>
        <taxon>Neoptera</taxon>
        <taxon>Paraneoptera</taxon>
        <taxon>Hemiptera</taxon>
        <taxon>Sternorrhyncha</taxon>
        <taxon>Aphidomorpha</taxon>
        <taxon>Aphidoidea</taxon>
        <taxon>Aphididae</taxon>
        <taxon>Macrosiphini</taxon>
        <taxon>Macrosiphum</taxon>
    </lineage>
</organism>
<keyword evidence="1" id="KW-0479">Metal-binding</keyword>
<dbReference type="AlphaFoldDB" id="A0AAV0XSH8"/>
<dbReference type="SMART" id="SM00692">
    <property type="entry name" value="DM3"/>
    <property type="match status" value="1"/>
</dbReference>
<dbReference type="Pfam" id="PF05485">
    <property type="entry name" value="THAP"/>
    <property type="match status" value="1"/>
</dbReference>
<protein>
    <recommendedName>
        <fullName evidence="6">THAP-type domain-containing protein</fullName>
    </recommendedName>
</protein>
<evidence type="ECO:0000313" key="8">
    <source>
        <dbReference type="Proteomes" id="UP001160148"/>
    </source>
</evidence>
<proteinExistence type="predicted"/>
<keyword evidence="8" id="KW-1185">Reference proteome</keyword>
<keyword evidence="3" id="KW-0862">Zinc</keyword>
<dbReference type="GO" id="GO:0008270">
    <property type="term" value="F:zinc ion binding"/>
    <property type="evidence" value="ECO:0007669"/>
    <property type="project" value="UniProtKB-KW"/>
</dbReference>
<evidence type="ECO:0000259" key="6">
    <source>
        <dbReference type="PROSITE" id="PS50950"/>
    </source>
</evidence>
<gene>
    <name evidence="7" type="ORF">MEUPH1_LOCUS24857</name>
</gene>
<dbReference type="GO" id="GO:0003677">
    <property type="term" value="F:DNA binding"/>
    <property type="evidence" value="ECO:0007669"/>
    <property type="project" value="UniProtKB-UniRule"/>
</dbReference>
<dbReference type="InterPro" id="IPR006612">
    <property type="entry name" value="THAP_Znf"/>
</dbReference>
<evidence type="ECO:0000256" key="5">
    <source>
        <dbReference type="PROSITE-ProRule" id="PRU00309"/>
    </source>
</evidence>
<dbReference type="Proteomes" id="UP001160148">
    <property type="component" value="Unassembled WGS sequence"/>
</dbReference>